<gene>
    <name evidence="2" type="ORF">C7212DRAFT_364272</name>
</gene>
<dbReference type="AlphaFoldDB" id="A0A317SLC0"/>
<feature type="compositionally biased region" description="Basic and acidic residues" evidence="1">
    <location>
        <begin position="136"/>
        <end position="148"/>
    </location>
</feature>
<feature type="region of interest" description="Disordered" evidence="1">
    <location>
        <begin position="112"/>
        <end position="212"/>
    </location>
</feature>
<proteinExistence type="predicted"/>
<evidence type="ECO:0000313" key="2">
    <source>
        <dbReference type="EMBL" id="PWW75123.1"/>
    </source>
</evidence>
<feature type="region of interest" description="Disordered" evidence="1">
    <location>
        <begin position="44"/>
        <end position="65"/>
    </location>
</feature>
<feature type="compositionally biased region" description="Acidic residues" evidence="1">
    <location>
        <begin position="149"/>
        <end position="194"/>
    </location>
</feature>
<dbReference type="Proteomes" id="UP000246991">
    <property type="component" value="Unassembled WGS sequence"/>
</dbReference>
<name>A0A317SLC0_9PEZI</name>
<reference evidence="2 3" key="1">
    <citation type="submission" date="2018-03" db="EMBL/GenBank/DDBJ databases">
        <title>Genomes of Pezizomycetes fungi and the evolution of truffles.</title>
        <authorList>
            <person name="Murat C."/>
            <person name="Payen T."/>
            <person name="Noel B."/>
            <person name="Kuo A."/>
            <person name="Martin F.M."/>
        </authorList>
    </citation>
    <scope>NUCLEOTIDE SEQUENCE [LARGE SCALE GENOMIC DNA]</scope>
    <source>
        <strain evidence="2">091103-1</strain>
    </source>
</reference>
<keyword evidence="3" id="KW-1185">Reference proteome</keyword>
<accession>A0A317SLC0</accession>
<comment type="caution">
    <text evidence="2">The sequence shown here is derived from an EMBL/GenBank/DDBJ whole genome shotgun (WGS) entry which is preliminary data.</text>
</comment>
<evidence type="ECO:0000256" key="1">
    <source>
        <dbReference type="SAM" id="MobiDB-lite"/>
    </source>
</evidence>
<feature type="compositionally biased region" description="Low complexity" evidence="1">
    <location>
        <begin position="48"/>
        <end position="63"/>
    </location>
</feature>
<sequence>MLFISHNAWPPTQMTTFGTFWCFEGGWGHASRDRLQQNFRSITRNQQGAHTAGATNTTSGSTSMSRRVLGIRRRTAKIIMATRRAGSDCYEVVNKAAYECIDRYGEAQVYEREDEVGDGKPVALSQGNIDIDSYADDDHHWGRDRDTSIEDNDKDSDEDDGEDDDDEEDKDDDGEDEYDNEESEDNDEDDEDDYQGAGETMEKDGAGAGAEQGYHHGYRNYCGNSGHQGNDIGTYQDGIDISQGSGVLGAEACMGLGDMWYSVDIPGGQGMPRALPVEQAMAGALGNAVWQGDPGCPLPSAVLEYSEGKVPLETDSSRIHHGLDRRWRLE</sequence>
<evidence type="ECO:0000313" key="3">
    <source>
        <dbReference type="Proteomes" id="UP000246991"/>
    </source>
</evidence>
<organism evidence="2 3">
    <name type="scientific">Tuber magnatum</name>
    <name type="common">white Piedmont truffle</name>
    <dbReference type="NCBI Taxonomy" id="42249"/>
    <lineage>
        <taxon>Eukaryota</taxon>
        <taxon>Fungi</taxon>
        <taxon>Dikarya</taxon>
        <taxon>Ascomycota</taxon>
        <taxon>Pezizomycotina</taxon>
        <taxon>Pezizomycetes</taxon>
        <taxon>Pezizales</taxon>
        <taxon>Tuberaceae</taxon>
        <taxon>Tuber</taxon>
    </lineage>
</organism>
<dbReference type="EMBL" id="PYWC01000051">
    <property type="protein sequence ID" value="PWW75123.1"/>
    <property type="molecule type" value="Genomic_DNA"/>
</dbReference>
<protein>
    <submittedName>
        <fullName evidence="2">Uncharacterized protein</fullName>
    </submittedName>
</protein>